<protein>
    <recommendedName>
        <fullName evidence="1">chitinase</fullName>
        <ecNumber evidence="1">3.2.1.14</ecNumber>
    </recommendedName>
</protein>
<reference evidence="5 6" key="1">
    <citation type="submission" date="2020-06" db="EMBL/GenBank/DDBJ databases">
        <title>The yeast mating-type switching endonuclease HO is a domesticated member of an unorthodox homing genetic element family.</title>
        <authorList>
            <person name="Coughlan A.Y."/>
            <person name="Lombardi L."/>
            <person name="Braun-Galleani S."/>
            <person name="Martos A.R."/>
            <person name="Galeote V."/>
            <person name="Bigey F."/>
            <person name="Dequin S."/>
            <person name="Byrne K.P."/>
            <person name="Wolfe K.H."/>
        </authorList>
    </citation>
    <scope>NUCLEOTIDE SEQUENCE [LARGE SCALE GENOMIC DNA]</scope>
    <source>
        <strain evidence="5 6">CBS764</strain>
    </source>
</reference>
<evidence type="ECO:0000313" key="5">
    <source>
        <dbReference type="EMBL" id="QLL33949.1"/>
    </source>
</evidence>
<organism evidence="5 6">
    <name type="scientific">Torulaspora globosa</name>
    <dbReference type="NCBI Taxonomy" id="48254"/>
    <lineage>
        <taxon>Eukaryota</taxon>
        <taxon>Fungi</taxon>
        <taxon>Dikarya</taxon>
        <taxon>Ascomycota</taxon>
        <taxon>Saccharomycotina</taxon>
        <taxon>Saccharomycetes</taxon>
        <taxon>Saccharomycetales</taxon>
        <taxon>Saccharomycetaceae</taxon>
        <taxon>Torulaspora</taxon>
    </lineage>
</organism>
<evidence type="ECO:0000313" key="6">
    <source>
        <dbReference type="Proteomes" id="UP000515788"/>
    </source>
</evidence>
<dbReference type="Pfam" id="PF00704">
    <property type="entry name" value="Glyco_hydro_18"/>
    <property type="match status" value="1"/>
</dbReference>
<dbReference type="GO" id="GO:0008843">
    <property type="term" value="F:endochitinase activity"/>
    <property type="evidence" value="ECO:0007669"/>
    <property type="project" value="UniProtKB-EC"/>
</dbReference>
<dbReference type="Gene3D" id="3.10.50.10">
    <property type="match status" value="1"/>
</dbReference>
<feature type="compositionally biased region" description="Polar residues" evidence="2">
    <location>
        <begin position="43"/>
        <end position="52"/>
    </location>
</feature>
<dbReference type="AlphaFoldDB" id="A0A7G3ZKB3"/>
<keyword evidence="3" id="KW-0812">Transmembrane</keyword>
<evidence type="ECO:0000256" key="1">
    <source>
        <dbReference type="ARBA" id="ARBA00012729"/>
    </source>
</evidence>
<feature type="domain" description="GH18" evidence="4">
    <location>
        <begin position="64"/>
        <end position="475"/>
    </location>
</feature>
<dbReference type="PROSITE" id="PS51910">
    <property type="entry name" value="GH18_2"/>
    <property type="match status" value="1"/>
</dbReference>
<dbReference type="InterPro" id="IPR011583">
    <property type="entry name" value="Chitinase_II/V-like_cat"/>
</dbReference>
<dbReference type="RefSeq" id="XP_037140623.1">
    <property type="nucleotide sequence ID" value="XM_037284727.1"/>
</dbReference>
<evidence type="ECO:0000256" key="3">
    <source>
        <dbReference type="SAM" id="Phobius"/>
    </source>
</evidence>
<name>A0A7G3ZKB3_9SACH</name>
<dbReference type="GO" id="GO:0008061">
    <property type="term" value="F:chitin binding"/>
    <property type="evidence" value="ECO:0007669"/>
    <property type="project" value="InterPro"/>
</dbReference>
<dbReference type="GO" id="GO:0005975">
    <property type="term" value="P:carbohydrate metabolic process"/>
    <property type="evidence" value="ECO:0007669"/>
    <property type="project" value="InterPro"/>
</dbReference>
<evidence type="ECO:0000256" key="2">
    <source>
        <dbReference type="SAM" id="MobiDB-lite"/>
    </source>
</evidence>
<dbReference type="InterPro" id="IPR050314">
    <property type="entry name" value="Glycosyl_Hydrlase_18"/>
</dbReference>
<dbReference type="Gene3D" id="3.20.20.80">
    <property type="entry name" value="Glycosidases"/>
    <property type="match status" value="1"/>
</dbReference>
<proteinExistence type="predicted"/>
<dbReference type="SUPFAM" id="SSF51445">
    <property type="entry name" value="(Trans)glycosidases"/>
    <property type="match status" value="1"/>
</dbReference>
<evidence type="ECO:0000259" key="4">
    <source>
        <dbReference type="PROSITE" id="PS51910"/>
    </source>
</evidence>
<dbReference type="InterPro" id="IPR001223">
    <property type="entry name" value="Glyco_hydro18_cat"/>
</dbReference>
<dbReference type="EC" id="3.2.1.14" evidence="1"/>
<dbReference type="SUPFAM" id="SSF54556">
    <property type="entry name" value="Chitinase insertion domain"/>
    <property type="match status" value="1"/>
</dbReference>
<dbReference type="Proteomes" id="UP000515788">
    <property type="component" value="Chromosome 6"/>
</dbReference>
<dbReference type="EMBL" id="CP059251">
    <property type="protein sequence ID" value="QLL33949.1"/>
    <property type="molecule type" value="Genomic_DNA"/>
</dbReference>
<feature type="region of interest" description="Disordered" evidence="2">
    <location>
        <begin position="42"/>
        <end position="61"/>
    </location>
</feature>
<keyword evidence="3" id="KW-0472">Membrane</keyword>
<dbReference type="PANTHER" id="PTHR11177:SF317">
    <property type="entry name" value="CHITINASE 12-RELATED"/>
    <property type="match status" value="1"/>
</dbReference>
<keyword evidence="6" id="KW-1185">Reference proteome</keyword>
<sequence length="517" mass="59379">MLWRPLIGNTLVVLLVLASVIIEMRLYKKVFRKAMERRVVEHVQSQEQRNQTSSVMSSSDDDSYLSGLYYSNWSPYSPRMHFPHDIDLSRVSHVYYAFFLVDGVSGAVKNGDVWSDTGMDLYKPLAVKMSKLDGDGDETRSLPKGCLGELFYLRHADLFPDQRTRNFKLIMCVGGWSNRDEFPKMVRDPRRVEVFVSSCIDTMFKYGFDGMELDWEFPEDDNCEPQAYLELTRRLREKMNELEAQIFGAAAGHPKFHLSVATPAFSGKLKILPIKEMDQYVDIWNMMTYDYYGEWSEKTGYHSNLYDGSQSAQEAFERKHIYSSDDDEGLNGDSAVQYMLKDAGIDSRKVCLGMAAYGRGFKHVDAKSSNGRFIDKKFRGVGGASEGEKGMWLYNQLPIKGSQEVFDPEYGSAFCYDAKHKTFVGYDNVDSVRMKAQYVKDKNLAGGFWWESCGDDHNNPSRSLLNAFTDEIRSVRKSDTLMYRQNQVLRFYIDKFGPNGYLSPFVQRILQREESTA</sequence>
<dbReference type="OrthoDB" id="76388at2759"/>
<dbReference type="GO" id="GO:0006032">
    <property type="term" value="P:chitin catabolic process"/>
    <property type="evidence" value="ECO:0007669"/>
    <property type="project" value="TreeGrafter"/>
</dbReference>
<dbReference type="GO" id="GO:0005576">
    <property type="term" value="C:extracellular region"/>
    <property type="evidence" value="ECO:0007669"/>
    <property type="project" value="TreeGrafter"/>
</dbReference>
<dbReference type="SMART" id="SM00636">
    <property type="entry name" value="Glyco_18"/>
    <property type="match status" value="1"/>
</dbReference>
<dbReference type="InterPro" id="IPR017853">
    <property type="entry name" value="GH"/>
</dbReference>
<dbReference type="GeneID" id="59327164"/>
<feature type="transmembrane region" description="Helical" evidence="3">
    <location>
        <begin position="6"/>
        <end position="27"/>
    </location>
</feature>
<dbReference type="PANTHER" id="PTHR11177">
    <property type="entry name" value="CHITINASE"/>
    <property type="match status" value="1"/>
</dbReference>
<keyword evidence="3" id="KW-1133">Transmembrane helix</keyword>
<dbReference type="KEGG" id="tgb:HG536_0F02740"/>
<dbReference type="InterPro" id="IPR029070">
    <property type="entry name" value="Chitinase_insertion_sf"/>
</dbReference>
<dbReference type="CDD" id="cd06548">
    <property type="entry name" value="GH18_chitinase"/>
    <property type="match status" value="1"/>
</dbReference>
<gene>
    <name evidence="5" type="ORF">HG536_0F02740</name>
</gene>
<accession>A0A7G3ZKB3</accession>